<comment type="caution">
    <text evidence="1">The sequence shown here is derived from an EMBL/GenBank/DDBJ whole genome shotgun (WGS) entry which is preliminary data.</text>
</comment>
<proteinExistence type="predicted"/>
<dbReference type="STRING" id="681398.PJIAN_4901"/>
<gene>
    <name evidence="1" type="ORF">PJIAN_4901</name>
</gene>
<reference evidence="2" key="2">
    <citation type="journal article" date="2017" name="Genome Announc.">
        <title>Draft genome sequence of Paludibacter jiangxiensis NM7(T), a propionate-producing fermentative bacterium.</title>
        <authorList>
            <person name="Qiu Y.-L."/>
            <person name="Tourlousse D.M."/>
            <person name="Matsuura N."/>
            <person name="Ohashi A."/>
            <person name="Sekiguchi Y."/>
        </authorList>
    </citation>
    <scope>NUCLEOTIDE SEQUENCE [LARGE SCALE GENOMIC DNA]</scope>
    <source>
        <strain evidence="2">NM7</strain>
    </source>
</reference>
<dbReference type="RefSeq" id="WP_068706363.1">
    <property type="nucleotide sequence ID" value="NZ_BDCR01000004.1"/>
</dbReference>
<accession>A0A161LTL8</accession>
<sequence>MGKITVRHYLNTKLKPEVCNDNYICFPIYLTITVNSKNIKRKSHITEFVSAKELENDFVDMPQIKTHLDYEADLITRIIRLYISDIDNRAIKNNLVSFFDLKGYNSKDNFINLLNAYIDFYSHSIYEAVYNQCSSKIENEVFERLKTVFNFADKTEAQRFFSYQNPIEEADFIYKNLSRESIEYLVLRERLKSFLATYANKTGYDIPLIDWKENLIQGELKAFLETYRRKSEYYIKDGFSIDKALIEKYISIIDNIVNADDYIQIAKSRRTTDF</sequence>
<evidence type="ECO:0000313" key="1">
    <source>
        <dbReference type="EMBL" id="GAT64350.1"/>
    </source>
</evidence>
<dbReference type="AlphaFoldDB" id="A0A161LTL8"/>
<keyword evidence="2" id="KW-1185">Reference proteome</keyword>
<evidence type="ECO:0000313" key="2">
    <source>
        <dbReference type="Proteomes" id="UP000076586"/>
    </source>
</evidence>
<organism evidence="1 2">
    <name type="scientific">Paludibacter jiangxiensis</name>
    <dbReference type="NCBI Taxonomy" id="681398"/>
    <lineage>
        <taxon>Bacteria</taxon>
        <taxon>Pseudomonadati</taxon>
        <taxon>Bacteroidota</taxon>
        <taxon>Bacteroidia</taxon>
        <taxon>Bacteroidales</taxon>
        <taxon>Paludibacteraceae</taxon>
        <taxon>Paludibacter</taxon>
    </lineage>
</organism>
<reference evidence="2" key="1">
    <citation type="submission" date="2016-04" db="EMBL/GenBank/DDBJ databases">
        <title>Draft genome sequence of Paludibacter jiangxiensis strain NM7.</title>
        <authorList>
            <person name="Qiu Y."/>
            <person name="Matsuura N."/>
            <person name="Ohashi A."/>
            <person name="Tourlousse M.D."/>
            <person name="Sekiguchi Y."/>
        </authorList>
    </citation>
    <scope>NUCLEOTIDE SEQUENCE [LARGE SCALE GENOMIC DNA]</scope>
    <source>
        <strain evidence="2">NM7</strain>
    </source>
</reference>
<name>A0A161LTL8_9BACT</name>
<dbReference type="OrthoDB" id="648314at2"/>
<dbReference type="Proteomes" id="UP000076586">
    <property type="component" value="Unassembled WGS sequence"/>
</dbReference>
<dbReference type="EMBL" id="BDCR01000004">
    <property type="protein sequence ID" value="GAT64350.1"/>
    <property type="molecule type" value="Genomic_DNA"/>
</dbReference>
<protein>
    <submittedName>
        <fullName evidence="1">Uncharacterized protein</fullName>
    </submittedName>
</protein>